<feature type="region of interest" description="Disordered" evidence="1">
    <location>
        <begin position="19"/>
        <end position="39"/>
    </location>
</feature>
<dbReference type="Gene3D" id="3.10.129.10">
    <property type="entry name" value="Hotdog Thioesterase"/>
    <property type="match status" value="1"/>
</dbReference>
<dbReference type="AlphaFoldDB" id="A0A4Q2S2X5"/>
<dbReference type="OrthoDB" id="5495835at2"/>
<protein>
    <recommendedName>
        <fullName evidence="4">Thioesterase family protein</fullName>
    </recommendedName>
</protein>
<proteinExistence type="predicted"/>
<evidence type="ECO:0000313" key="2">
    <source>
        <dbReference type="EMBL" id="RYB94679.1"/>
    </source>
</evidence>
<dbReference type="InterPro" id="IPR029069">
    <property type="entry name" value="HotDog_dom_sf"/>
</dbReference>
<organism evidence="2 3">
    <name type="scientific">Nocardioides oleivorans</name>
    <dbReference type="NCBI Taxonomy" id="273676"/>
    <lineage>
        <taxon>Bacteria</taxon>
        <taxon>Bacillati</taxon>
        <taxon>Actinomycetota</taxon>
        <taxon>Actinomycetes</taxon>
        <taxon>Propionibacteriales</taxon>
        <taxon>Nocardioidaceae</taxon>
        <taxon>Nocardioides</taxon>
    </lineage>
</organism>
<evidence type="ECO:0008006" key="4">
    <source>
        <dbReference type="Google" id="ProtNLM"/>
    </source>
</evidence>
<comment type="caution">
    <text evidence="2">The sequence shown here is derived from an EMBL/GenBank/DDBJ whole genome shotgun (WGS) entry which is preliminary data.</text>
</comment>
<reference evidence="2 3" key="1">
    <citation type="submission" date="2019-01" db="EMBL/GenBank/DDBJ databases">
        <title>Novel species of Nocardioides.</title>
        <authorList>
            <person name="Liu Q."/>
            <person name="Xin Y.-H."/>
        </authorList>
    </citation>
    <scope>NUCLEOTIDE SEQUENCE [LARGE SCALE GENOMIC DNA]</scope>
    <source>
        <strain evidence="2 3">CGMCC 4.6882</strain>
    </source>
</reference>
<sequence>MARVSELIVPRRFCGPPDSGNGGWTAGALAALDEPDSPDNRCDSWPAIEVSLRQPPPLDTPLLVSEDDGVTTASFGGTPIATAHRVERALAEVEPVSPEAAAAASSSYPGLEFHPFPTCFACGTSREEGDGLRIFPGRVGDGSAREGAGDLVAAAWTPHPSLHEDWHAYVDEHPRVSVAVTWAALDCIGGWAGDLSERLMVLGRMTARVDDLPVIGEPHVVVGEGRGQDGRKTFTASTLYDADGRVVATAEHTWIAVDPAMFGGQVPTR</sequence>
<evidence type="ECO:0000313" key="3">
    <source>
        <dbReference type="Proteomes" id="UP000294071"/>
    </source>
</evidence>
<accession>A0A4Q2S2X5</accession>
<keyword evidence="3" id="KW-1185">Reference proteome</keyword>
<evidence type="ECO:0000256" key="1">
    <source>
        <dbReference type="SAM" id="MobiDB-lite"/>
    </source>
</evidence>
<gene>
    <name evidence="2" type="ORF">EUA93_10185</name>
</gene>
<dbReference type="Proteomes" id="UP000294071">
    <property type="component" value="Unassembled WGS sequence"/>
</dbReference>
<name>A0A4Q2S2X5_9ACTN</name>
<dbReference type="SUPFAM" id="SSF54637">
    <property type="entry name" value="Thioesterase/thiol ester dehydrase-isomerase"/>
    <property type="match status" value="1"/>
</dbReference>
<dbReference type="EMBL" id="SDWT01000001">
    <property type="protein sequence ID" value="RYB94679.1"/>
    <property type="molecule type" value="Genomic_DNA"/>
</dbReference>